<dbReference type="InterPro" id="IPR032466">
    <property type="entry name" value="Metal_Hydrolase"/>
</dbReference>
<dbReference type="InterPro" id="IPR006680">
    <property type="entry name" value="Amidohydro-rel"/>
</dbReference>
<dbReference type="RefSeq" id="WP_046315582.1">
    <property type="nucleotide sequence ID" value="NZ_JBHSZT010000003.1"/>
</dbReference>
<evidence type="ECO:0000256" key="2">
    <source>
        <dbReference type="ARBA" id="ARBA00022723"/>
    </source>
</evidence>
<dbReference type="PANTHER" id="PTHR11271">
    <property type="entry name" value="GUANINE DEAMINASE"/>
    <property type="match status" value="1"/>
</dbReference>
<sequence>MVIKGSFYSAETPDEIQYGRQRLVVIDQAGYIKAIIAPQEADYQTIWQQAARSDSLLELRADQILLPGFIDLHIHAPQWPNAGLALDQPLAEWLNIYTFPLEAKYQDAHWARQVYRDLVKELLAQGTTTALYFGGVDNTGNFELAKACCHYQQRGFIGKVAMDNPEQTPANYRDANSAAALQGTEDFIKFIADLNHQAAVQLTPVITPRFVPSCTAETLAGLGKLAQKYALPIQSHCSESDWEDNYALEHFQKRDAAVLDQFGLLTQRSVMAHGTLLNDTDYQLFIQRQAALAHCPISNVYFGNAVLPVTHILHQPIKVGLGTDISGGYSPSIYQNIRQALISSRQLHDGVDGHLAPSQRGTGSSVLTAANGFYLATVGGARSLQLPTGQIKVGQLADLQIVHQNWTSTAQLTPQQIFEKLIYQTDKNNIDQVLVQGIIVKG</sequence>
<evidence type="ECO:0000259" key="5">
    <source>
        <dbReference type="Pfam" id="PF01979"/>
    </source>
</evidence>
<evidence type="ECO:0000256" key="3">
    <source>
        <dbReference type="ARBA" id="ARBA00022801"/>
    </source>
</evidence>
<dbReference type="EMBL" id="JXJQ01000003">
    <property type="protein sequence ID" value="KJY62836.1"/>
    <property type="molecule type" value="Genomic_DNA"/>
</dbReference>
<accession>A0A0F4LZ35</accession>
<dbReference type="HOGENOM" id="CLU_012358_0_1_9"/>
<dbReference type="GO" id="GO:0005829">
    <property type="term" value="C:cytosol"/>
    <property type="evidence" value="ECO:0007669"/>
    <property type="project" value="TreeGrafter"/>
</dbReference>
<dbReference type="GO" id="GO:0008892">
    <property type="term" value="F:guanine deaminase activity"/>
    <property type="evidence" value="ECO:0007669"/>
    <property type="project" value="TreeGrafter"/>
</dbReference>
<feature type="domain" description="Amidohydrolase-related" evidence="5">
    <location>
        <begin position="64"/>
        <end position="439"/>
    </location>
</feature>
<dbReference type="Proteomes" id="UP000033558">
    <property type="component" value="Unassembled WGS sequence"/>
</dbReference>
<dbReference type="Gene3D" id="2.30.40.10">
    <property type="entry name" value="Urease, subunit C, domain 1"/>
    <property type="match status" value="1"/>
</dbReference>
<dbReference type="InterPro" id="IPR051607">
    <property type="entry name" value="Metallo-dep_hydrolases"/>
</dbReference>
<dbReference type="GO" id="GO:0046098">
    <property type="term" value="P:guanine metabolic process"/>
    <property type="evidence" value="ECO:0007669"/>
    <property type="project" value="TreeGrafter"/>
</dbReference>
<evidence type="ECO:0000256" key="4">
    <source>
        <dbReference type="ARBA" id="ARBA00022833"/>
    </source>
</evidence>
<dbReference type="SUPFAM" id="SSF51556">
    <property type="entry name" value="Metallo-dependent hydrolases"/>
    <property type="match status" value="1"/>
</dbReference>
<evidence type="ECO:0000313" key="6">
    <source>
        <dbReference type="EMBL" id="KJY62836.1"/>
    </source>
</evidence>
<dbReference type="OrthoDB" id="9807210at2"/>
<gene>
    <name evidence="6" type="primary">guaD</name>
    <name evidence="6" type="ORF">JG30_02990</name>
</gene>
<dbReference type="PATRIC" id="fig|1218492.5.peg.417"/>
<dbReference type="PANTHER" id="PTHR11271:SF6">
    <property type="entry name" value="GUANINE DEAMINASE"/>
    <property type="match status" value="1"/>
</dbReference>
<dbReference type="Pfam" id="PF01979">
    <property type="entry name" value="Amidohydro_1"/>
    <property type="match status" value="1"/>
</dbReference>
<dbReference type="GO" id="GO:0008270">
    <property type="term" value="F:zinc ion binding"/>
    <property type="evidence" value="ECO:0007669"/>
    <property type="project" value="TreeGrafter"/>
</dbReference>
<comment type="cofactor">
    <cofactor evidence="1">
        <name>Zn(2+)</name>
        <dbReference type="ChEBI" id="CHEBI:29105"/>
    </cofactor>
</comment>
<comment type="caution">
    <text evidence="6">The sequence shown here is derived from an EMBL/GenBank/DDBJ whole genome shotgun (WGS) entry which is preliminary data.</text>
</comment>
<dbReference type="AlphaFoldDB" id="A0A0F4LZ35"/>
<keyword evidence="4" id="KW-0862">Zinc</keyword>
<name>A0A0F4LZ35_9LACO</name>
<keyword evidence="7" id="KW-1185">Reference proteome</keyword>
<keyword evidence="2" id="KW-0479">Metal-binding</keyword>
<reference evidence="6 7" key="1">
    <citation type="submission" date="2015-01" db="EMBL/GenBank/DDBJ databases">
        <title>Comparative genomics of the lactic acid bacteria isolated from the honey bee gut.</title>
        <authorList>
            <person name="Ellegaard K.M."/>
            <person name="Tamarit D."/>
            <person name="Javelind E."/>
            <person name="Olofsson T."/>
            <person name="Andersson S.G."/>
            <person name="Vasquez A."/>
        </authorList>
    </citation>
    <scope>NUCLEOTIDE SEQUENCE [LARGE SCALE GENOMIC DNA]</scope>
    <source>
        <strain evidence="6 7">Bin4</strain>
    </source>
</reference>
<proteinExistence type="predicted"/>
<dbReference type="STRING" id="1218492.JG30_02990"/>
<evidence type="ECO:0000256" key="1">
    <source>
        <dbReference type="ARBA" id="ARBA00001947"/>
    </source>
</evidence>
<keyword evidence="3" id="KW-0378">Hydrolase</keyword>
<dbReference type="InterPro" id="IPR011059">
    <property type="entry name" value="Metal-dep_hydrolase_composite"/>
</dbReference>
<evidence type="ECO:0000313" key="7">
    <source>
        <dbReference type="Proteomes" id="UP000033558"/>
    </source>
</evidence>
<protein>
    <submittedName>
        <fullName evidence="6">Guanine deaminase</fullName>
    </submittedName>
</protein>
<dbReference type="Gene3D" id="3.20.20.140">
    <property type="entry name" value="Metal-dependent hydrolases"/>
    <property type="match status" value="1"/>
</dbReference>
<organism evidence="6 7">
    <name type="scientific">Bombilactobacillus mellifer</name>
    <dbReference type="NCBI Taxonomy" id="1218492"/>
    <lineage>
        <taxon>Bacteria</taxon>
        <taxon>Bacillati</taxon>
        <taxon>Bacillota</taxon>
        <taxon>Bacilli</taxon>
        <taxon>Lactobacillales</taxon>
        <taxon>Lactobacillaceae</taxon>
        <taxon>Bombilactobacillus</taxon>
    </lineage>
</organism>